<keyword evidence="2" id="KW-1185">Reference proteome</keyword>
<evidence type="ECO:0000313" key="2">
    <source>
        <dbReference type="Proteomes" id="UP000013051"/>
    </source>
</evidence>
<dbReference type="AlphaFoldDB" id="N9WZ13"/>
<reference evidence="1 2" key="1">
    <citation type="submission" date="2013-01" db="EMBL/GenBank/DDBJ databases">
        <title>The Genome Sequence of Clostridium innocuum 2959.</title>
        <authorList>
            <consortium name="The Broad Institute Genome Sequencing Platform"/>
            <person name="Earl A."/>
            <person name="Ward D."/>
            <person name="Feldgarden M."/>
            <person name="Gevers D."/>
            <person name="Courvalin P."/>
            <person name="Lambert T."/>
            <person name="Walker B."/>
            <person name="Young S.K."/>
            <person name="Zeng Q."/>
            <person name="Gargeya S."/>
            <person name="Fitzgerald M."/>
            <person name="Haas B."/>
            <person name="Abouelleil A."/>
            <person name="Alvarado L."/>
            <person name="Arachchi H.M."/>
            <person name="Berlin A.M."/>
            <person name="Chapman S.B."/>
            <person name="Dewar J."/>
            <person name="Goldberg J."/>
            <person name="Griggs A."/>
            <person name="Gujja S."/>
            <person name="Hansen M."/>
            <person name="Howarth C."/>
            <person name="Imamovic A."/>
            <person name="Larimer J."/>
            <person name="McCowan C."/>
            <person name="Murphy C."/>
            <person name="Neiman D."/>
            <person name="Pearson M."/>
            <person name="Priest M."/>
            <person name="Roberts A."/>
            <person name="Saif S."/>
            <person name="Shea T."/>
            <person name="Sisk P."/>
            <person name="Sykes S."/>
            <person name="Wortman J."/>
            <person name="Nusbaum C."/>
            <person name="Birren B."/>
        </authorList>
    </citation>
    <scope>NUCLEOTIDE SEQUENCE [LARGE SCALE GENOMIC DNA]</scope>
    <source>
        <strain evidence="1 2">2959</strain>
    </source>
</reference>
<organism evidence="1 2">
    <name type="scientific">[Clostridium] innocuum 2959</name>
    <dbReference type="NCBI Taxonomy" id="999413"/>
    <lineage>
        <taxon>Bacteria</taxon>
        <taxon>Bacillati</taxon>
        <taxon>Bacillota</taxon>
        <taxon>Clostridia</taxon>
        <taxon>Eubacteriales</taxon>
        <taxon>Clostridiaceae</taxon>
        <taxon>Clostridium</taxon>
    </lineage>
</organism>
<dbReference type="EMBL" id="AGYV01000001">
    <property type="protein sequence ID" value="ENY88903.1"/>
    <property type="molecule type" value="Genomic_DNA"/>
</dbReference>
<dbReference type="HOGENOM" id="CLU_3355439_0_0_9"/>
<dbReference type="Proteomes" id="UP000013051">
    <property type="component" value="Unassembled WGS sequence"/>
</dbReference>
<accession>N9WZ13</accession>
<name>N9WZ13_CLOIN</name>
<gene>
    <name evidence="1" type="ORF">HMPREF1094_01355</name>
</gene>
<sequence length="36" mass="4082">MLRQHLADTLMGVIPLRPIIAQSVLSDVLFSQEIYL</sequence>
<proteinExistence type="predicted"/>
<evidence type="ECO:0000313" key="1">
    <source>
        <dbReference type="EMBL" id="ENY88903.1"/>
    </source>
</evidence>
<protein>
    <submittedName>
        <fullName evidence="1">Uncharacterized protein</fullName>
    </submittedName>
</protein>
<comment type="caution">
    <text evidence="1">The sequence shown here is derived from an EMBL/GenBank/DDBJ whole genome shotgun (WGS) entry which is preliminary data.</text>
</comment>